<dbReference type="InterPro" id="IPR020904">
    <property type="entry name" value="Sc_DH/Rdtase_CS"/>
</dbReference>
<dbReference type="PRINTS" id="PR00081">
    <property type="entry name" value="GDHRDH"/>
</dbReference>
<dbReference type="EMBL" id="BAABWU010000015">
    <property type="protein sequence ID" value="GAA6197884.1"/>
    <property type="molecule type" value="Genomic_DNA"/>
</dbReference>
<dbReference type="InterPro" id="IPR036291">
    <property type="entry name" value="NAD(P)-bd_dom_sf"/>
</dbReference>
<dbReference type="Gene3D" id="3.40.50.720">
    <property type="entry name" value="NAD(P)-binding Rossmann-like Domain"/>
    <property type="match status" value="1"/>
</dbReference>
<evidence type="ECO:0000313" key="4">
    <source>
        <dbReference type="EMBL" id="GAA6197884.1"/>
    </source>
</evidence>
<keyword evidence="2" id="KW-0560">Oxidoreductase</keyword>
<dbReference type="SUPFAM" id="SSF51735">
    <property type="entry name" value="NAD(P)-binding Rossmann-fold domains"/>
    <property type="match status" value="1"/>
</dbReference>
<evidence type="ECO:0000256" key="2">
    <source>
        <dbReference type="ARBA" id="ARBA00023002"/>
    </source>
</evidence>
<protein>
    <submittedName>
        <fullName evidence="4">SDR family NAD(P)-dependent oxidoreductase</fullName>
    </submittedName>
</protein>
<dbReference type="InterPro" id="IPR002347">
    <property type="entry name" value="SDR_fam"/>
</dbReference>
<dbReference type="PANTHER" id="PTHR44196">
    <property type="entry name" value="DEHYDROGENASE/REDUCTASE SDR FAMILY MEMBER 7B"/>
    <property type="match status" value="1"/>
</dbReference>
<comment type="caution">
    <text evidence="4">The sequence shown here is derived from an EMBL/GenBank/DDBJ whole genome shotgun (WGS) entry which is preliminary data.</text>
</comment>
<gene>
    <name evidence="4" type="ORF">NBRC116598_33290</name>
</gene>
<evidence type="ECO:0000313" key="5">
    <source>
        <dbReference type="Proteomes" id="UP001441944"/>
    </source>
</evidence>
<dbReference type="PROSITE" id="PS00061">
    <property type="entry name" value="ADH_SHORT"/>
    <property type="match status" value="1"/>
</dbReference>
<dbReference type="PANTHER" id="PTHR44196:SF1">
    <property type="entry name" value="DEHYDROGENASE_REDUCTASE SDR FAMILY MEMBER 7B"/>
    <property type="match status" value="1"/>
</dbReference>
<comment type="similarity">
    <text evidence="1 3">Belongs to the short-chain dehydrogenases/reductases (SDR) family.</text>
</comment>
<dbReference type="PRINTS" id="PR00080">
    <property type="entry name" value="SDRFAMILY"/>
</dbReference>
<dbReference type="RefSeq" id="WP_353401667.1">
    <property type="nucleotide sequence ID" value="NZ_BAABWU010000015.1"/>
</dbReference>
<accession>A0ABQ0AQ54</accession>
<reference evidence="4 5" key="1">
    <citation type="submission" date="2024-04" db="EMBL/GenBank/DDBJ databases">
        <title>Draft genome sequence of Pseudophaeobacter arcticus NBRC 116598.</title>
        <authorList>
            <person name="Miyakawa T."/>
            <person name="Kusuya Y."/>
            <person name="Miura T."/>
        </authorList>
    </citation>
    <scope>NUCLEOTIDE SEQUENCE [LARGE SCALE GENOMIC DNA]</scope>
    <source>
        <strain evidence="4 5">SU-CL00105</strain>
    </source>
</reference>
<evidence type="ECO:0000256" key="1">
    <source>
        <dbReference type="ARBA" id="ARBA00006484"/>
    </source>
</evidence>
<dbReference type="Proteomes" id="UP001441944">
    <property type="component" value="Unassembled WGS sequence"/>
</dbReference>
<evidence type="ECO:0000256" key="3">
    <source>
        <dbReference type="RuleBase" id="RU000363"/>
    </source>
</evidence>
<name>A0ABQ0AQ54_9RHOB</name>
<keyword evidence="5" id="KW-1185">Reference proteome</keyword>
<organism evidence="4 5">
    <name type="scientific">Pseudophaeobacter arcticus</name>
    <dbReference type="NCBI Taxonomy" id="385492"/>
    <lineage>
        <taxon>Bacteria</taxon>
        <taxon>Pseudomonadati</taxon>
        <taxon>Pseudomonadota</taxon>
        <taxon>Alphaproteobacteria</taxon>
        <taxon>Rhodobacterales</taxon>
        <taxon>Paracoccaceae</taxon>
        <taxon>Pseudophaeobacter</taxon>
    </lineage>
</organism>
<sequence>MNVERPTILVTGASRGIGHALVAHYLKNGAYVIAAARNVDSATANSGDCLWVQTDLSTSEGCEKVIRYVGQTGRPLDVVIHNAGMQQEIDLTDAAGLRPQIEAELSLNLVAPAVLSKSLVPFIRQPGGVIVNVTSLVSRAPKPSAPIYSASKAGLASFSKSLRHQLRPLGINVVEAVPPLVATDMTAGRGKRKMTPEAMAEAIAQGVSLGRAQVAPGLSGLVLALNRFAPGVVERVLRSS</sequence>
<proteinExistence type="inferred from homology"/>
<dbReference type="Pfam" id="PF00106">
    <property type="entry name" value="adh_short"/>
    <property type="match status" value="1"/>
</dbReference>